<dbReference type="EMBL" id="JAMTCK010000001">
    <property type="protein sequence ID" value="MCP2163282.1"/>
    <property type="molecule type" value="Genomic_DNA"/>
</dbReference>
<evidence type="ECO:0000256" key="5">
    <source>
        <dbReference type="ARBA" id="ARBA00022692"/>
    </source>
</evidence>
<dbReference type="GO" id="GO:0033214">
    <property type="term" value="P:siderophore-iron import into cell"/>
    <property type="evidence" value="ECO:0007669"/>
    <property type="project" value="TreeGrafter"/>
</dbReference>
<dbReference type="RefSeq" id="WP_253765777.1">
    <property type="nucleotide sequence ID" value="NZ_JAMTCK010000001.1"/>
</dbReference>
<dbReference type="AlphaFoldDB" id="A0AAE3KDX9"/>
<feature type="transmembrane region" description="Helical" evidence="8">
    <location>
        <begin position="316"/>
        <end position="335"/>
    </location>
</feature>
<dbReference type="GO" id="GO:0005886">
    <property type="term" value="C:plasma membrane"/>
    <property type="evidence" value="ECO:0007669"/>
    <property type="project" value="UniProtKB-SubCell"/>
</dbReference>
<dbReference type="PANTHER" id="PTHR30472:SF1">
    <property type="entry name" value="FE(3+) DICITRATE TRANSPORT SYSTEM PERMEASE PROTEIN FECC-RELATED"/>
    <property type="match status" value="1"/>
</dbReference>
<dbReference type="CDD" id="cd06550">
    <property type="entry name" value="TM_ABC_iron-siderophores_like"/>
    <property type="match status" value="1"/>
</dbReference>
<accession>A0AAE3KDX9</accession>
<dbReference type="GO" id="GO:0022857">
    <property type="term" value="F:transmembrane transporter activity"/>
    <property type="evidence" value="ECO:0007669"/>
    <property type="project" value="InterPro"/>
</dbReference>
<name>A0AAE3KDX9_9PSEU</name>
<keyword evidence="6 8" id="KW-1133">Transmembrane helix</keyword>
<organism evidence="9 10">
    <name type="scientific">Goodfellowiella coeruleoviolacea</name>
    <dbReference type="NCBI Taxonomy" id="334858"/>
    <lineage>
        <taxon>Bacteria</taxon>
        <taxon>Bacillati</taxon>
        <taxon>Actinomycetota</taxon>
        <taxon>Actinomycetes</taxon>
        <taxon>Pseudonocardiales</taxon>
        <taxon>Pseudonocardiaceae</taxon>
        <taxon>Goodfellowiella</taxon>
    </lineage>
</organism>
<feature type="transmembrane region" description="Helical" evidence="8">
    <location>
        <begin position="201"/>
        <end position="229"/>
    </location>
</feature>
<comment type="subcellular location">
    <subcellularLocation>
        <location evidence="1">Cell membrane</location>
        <topology evidence="1">Multi-pass membrane protein</topology>
    </subcellularLocation>
</comment>
<dbReference type="Gene3D" id="1.10.3470.10">
    <property type="entry name" value="ABC transporter involved in vitamin B12 uptake, BtuC"/>
    <property type="match status" value="1"/>
</dbReference>
<comment type="similarity">
    <text evidence="2">Belongs to the binding-protein-dependent transport system permease family. FecCD subfamily.</text>
</comment>
<evidence type="ECO:0000313" key="10">
    <source>
        <dbReference type="Proteomes" id="UP001206128"/>
    </source>
</evidence>
<keyword evidence="7 8" id="KW-0472">Membrane</keyword>
<feature type="transmembrane region" description="Helical" evidence="8">
    <location>
        <begin position="159"/>
        <end position="181"/>
    </location>
</feature>
<evidence type="ECO:0000256" key="7">
    <source>
        <dbReference type="ARBA" id="ARBA00023136"/>
    </source>
</evidence>
<evidence type="ECO:0000313" key="9">
    <source>
        <dbReference type="EMBL" id="MCP2163282.1"/>
    </source>
</evidence>
<feature type="transmembrane region" description="Helical" evidence="8">
    <location>
        <begin position="250"/>
        <end position="274"/>
    </location>
</feature>
<proteinExistence type="inferred from homology"/>
<evidence type="ECO:0000256" key="4">
    <source>
        <dbReference type="ARBA" id="ARBA00022475"/>
    </source>
</evidence>
<dbReference type="InterPro" id="IPR000522">
    <property type="entry name" value="ABC_transptr_permease_BtuC"/>
</dbReference>
<evidence type="ECO:0000256" key="8">
    <source>
        <dbReference type="SAM" id="Phobius"/>
    </source>
</evidence>
<dbReference type="Proteomes" id="UP001206128">
    <property type="component" value="Unassembled WGS sequence"/>
</dbReference>
<dbReference type="Pfam" id="PF01032">
    <property type="entry name" value="FecCD"/>
    <property type="match status" value="1"/>
</dbReference>
<evidence type="ECO:0000256" key="6">
    <source>
        <dbReference type="ARBA" id="ARBA00022989"/>
    </source>
</evidence>
<dbReference type="InterPro" id="IPR037294">
    <property type="entry name" value="ABC_BtuC-like"/>
</dbReference>
<dbReference type="SUPFAM" id="SSF81345">
    <property type="entry name" value="ABC transporter involved in vitamin B12 uptake, BtuC"/>
    <property type="match status" value="1"/>
</dbReference>
<keyword evidence="10" id="KW-1185">Reference proteome</keyword>
<evidence type="ECO:0000256" key="1">
    <source>
        <dbReference type="ARBA" id="ARBA00004651"/>
    </source>
</evidence>
<gene>
    <name evidence="9" type="ORF">LX83_000122</name>
</gene>
<feature type="transmembrane region" description="Helical" evidence="8">
    <location>
        <begin position="70"/>
        <end position="90"/>
    </location>
</feature>
<reference evidence="9" key="1">
    <citation type="submission" date="2022-06" db="EMBL/GenBank/DDBJ databases">
        <title>Genomic Encyclopedia of Archaeal and Bacterial Type Strains, Phase II (KMG-II): from individual species to whole genera.</title>
        <authorList>
            <person name="Goeker M."/>
        </authorList>
    </citation>
    <scope>NUCLEOTIDE SEQUENCE</scope>
    <source>
        <strain evidence="9">DSM 43935</strain>
    </source>
</reference>
<sequence>MTTAEPRRAAPGGASWSRRALALGIGLVLLVAAVAASLMAGSKATSATDVWHVLTGVADPYLTEVVRSRYARTALGVLVGAGLAAAGLLMQAVTRNPLAEPGLLGINMGAAAAIVTATAFLGFHGGTGTVWWALPGAVVAGLVVHVIGVAGARSGMVRLVLAGAVVSAVLSAYIQAITLSLPKVFDSYRHWVVGSLAGSSFATLLAVLPFTLVGVVLAVVLAPALNVLALGEETATAVGVNAPLVRAGGLVAAILLSAAATAAVGPVAFVGLAVPHIVRALVGADFRVQIPFALLFGPSMLLAADAVGRVLIRPQELMVGVVSAFIGVPFLLYAVRTMRGDG</sequence>
<evidence type="ECO:0000256" key="2">
    <source>
        <dbReference type="ARBA" id="ARBA00007935"/>
    </source>
</evidence>
<feature type="transmembrane region" description="Helical" evidence="8">
    <location>
        <begin position="129"/>
        <end position="152"/>
    </location>
</feature>
<keyword evidence="4" id="KW-1003">Cell membrane</keyword>
<feature type="transmembrane region" description="Helical" evidence="8">
    <location>
        <begin position="286"/>
        <end position="304"/>
    </location>
</feature>
<evidence type="ECO:0000256" key="3">
    <source>
        <dbReference type="ARBA" id="ARBA00022448"/>
    </source>
</evidence>
<feature type="transmembrane region" description="Helical" evidence="8">
    <location>
        <begin position="102"/>
        <end position="123"/>
    </location>
</feature>
<protein>
    <submittedName>
        <fullName evidence="9">Iron complex transport system permease protein</fullName>
    </submittedName>
</protein>
<comment type="caution">
    <text evidence="9">The sequence shown here is derived from an EMBL/GenBank/DDBJ whole genome shotgun (WGS) entry which is preliminary data.</text>
</comment>
<keyword evidence="5 8" id="KW-0812">Transmembrane</keyword>
<dbReference type="PANTHER" id="PTHR30472">
    <property type="entry name" value="FERRIC ENTEROBACTIN TRANSPORT SYSTEM PERMEASE PROTEIN"/>
    <property type="match status" value="1"/>
</dbReference>
<keyword evidence="3" id="KW-0813">Transport</keyword>